<feature type="domain" description="Mechanosensitive ion channel MscS" evidence="8">
    <location>
        <begin position="191"/>
        <end position="257"/>
    </location>
</feature>
<dbReference type="InterPro" id="IPR049142">
    <property type="entry name" value="MS_channel_1st"/>
</dbReference>
<evidence type="ECO:0000256" key="5">
    <source>
        <dbReference type="ARBA" id="ARBA00022989"/>
    </source>
</evidence>
<dbReference type="InterPro" id="IPR011014">
    <property type="entry name" value="MscS_channel_TM-2"/>
</dbReference>
<protein>
    <submittedName>
        <fullName evidence="11">Mechanosensitive ion channel</fullName>
    </submittedName>
</protein>
<feature type="transmembrane region" description="Helical" evidence="7">
    <location>
        <begin position="150"/>
        <end position="169"/>
    </location>
</feature>
<dbReference type="Gene3D" id="2.30.30.60">
    <property type="match status" value="1"/>
</dbReference>
<feature type="transmembrane region" description="Helical" evidence="7">
    <location>
        <begin position="175"/>
        <end position="204"/>
    </location>
</feature>
<dbReference type="SUPFAM" id="SSF50182">
    <property type="entry name" value="Sm-like ribonucleoproteins"/>
    <property type="match status" value="1"/>
</dbReference>
<feature type="transmembrane region" description="Helical" evidence="7">
    <location>
        <begin position="98"/>
        <end position="118"/>
    </location>
</feature>
<dbReference type="InterPro" id="IPR049278">
    <property type="entry name" value="MS_channel_C"/>
</dbReference>
<evidence type="ECO:0000313" key="11">
    <source>
        <dbReference type="EMBL" id="MBE4907690.1"/>
    </source>
</evidence>
<comment type="subcellular location">
    <subcellularLocation>
        <location evidence="1">Cell membrane</location>
        <topology evidence="1">Multi-pass membrane protein</topology>
    </subcellularLocation>
</comment>
<feature type="transmembrane region" description="Helical" evidence="7">
    <location>
        <begin position="68"/>
        <end position="86"/>
    </location>
</feature>
<gene>
    <name evidence="11" type="ORF">IMZ08_06440</name>
</gene>
<dbReference type="PANTHER" id="PTHR30347">
    <property type="entry name" value="POTASSIUM CHANNEL RELATED"/>
    <property type="match status" value="1"/>
</dbReference>
<dbReference type="EMBL" id="JADCLJ010000015">
    <property type="protein sequence ID" value="MBE4907690.1"/>
    <property type="molecule type" value="Genomic_DNA"/>
</dbReference>
<evidence type="ECO:0000256" key="1">
    <source>
        <dbReference type="ARBA" id="ARBA00004651"/>
    </source>
</evidence>
<feature type="transmembrane region" description="Helical" evidence="7">
    <location>
        <begin position="26"/>
        <end position="47"/>
    </location>
</feature>
<dbReference type="Gene3D" id="1.10.287.1260">
    <property type="match status" value="1"/>
</dbReference>
<dbReference type="InterPro" id="IPR052702">
    <property type="entry name" value="MscS-like_channel"/>
</dbReference>
<name>A0ABR9QGS6_9BACI</name>
<evidence type="ECO:0000256" key="6">
    <source>
        <dbReference type="ARBA" id="ARBA00023136"/>
    </source>
</evidence>
<feature type="domain" description="Mechanosensitive ion channel transmembrane helices 2/3" evidence="10">
    <location>
        <begin position="150"/>
        <end position="190"/>
    </location>
</feature>
<evidence type="ECO:0000256" key="4">
    <source>
        <dbReference type="ARBA" id="ARBA00022692"/>
    </source>
</evidence>
<keyword evidence="12" id="KW-1185">Reference proteome</keyword>
<comment type="caution">
    <text evidence="11">The sequence shown here is derived from an EMBL/GenBank/DDBJ whole genome shotgun (WGS) entry which is preliminary data.</text>
</comment>
<dbReference type="InterPro" id="IPR010920">
    <property type="entry name" value="LSM_dom_sf"/>
</dbReference>
<keyword evidence="5 7" id="KW-1133">Transmembrane helix</keyword>
<proteinExistence type="inferred from homology"/>
<feature type="domain" description="Mechanosensitive ion channel MscS C-terminal" evidence="9">
    <location>
        <begin position="266"/>
        <end position="352"/>
    </location>
</feature>
<evidence type="ECO:0000259" key="10">
    <source>
        <dbReference type="Pfam" id="PF21088"/>
    </source>
</evidence>
<dbReference type="SUPFAM" id="SSF82861">
    <property type="entry name" value="Mechanosensitive channel protein MscS (YggB), transmembrane region"/>
    <property type="match status" value="1"/>
</dbReference>
<sequence>MLFNITTSKLTKEFNETIQQIEWMDILMFILYVGVILIIRSFILFLTKKMKNSNRKVFIHMDSLIRNILNWLTTYGILLFMLFYFSESDWMFEEFVSIGRVQVTVFLTIIAILIISLANRTSKVITKYVLPSIYERYSLDRGIQFTFDRIFHYSIMVIAFVVSLTTVGIDLSALTVFAGIVGVGIGFGLQNIASNFISGIILLFERPIKVGDRVIVNDVIGDVEKINMRATIIKTLDNEHMIVPNSYFLEEQVVNRSHSDPKLRLVIPIGVAYGTDVEKVRDLLLQVASEEQASSEMVLLDPEPFVNFVGFGSSSLDFELFVWIANPNHVIHTKSNINFRINKILADHQIEIPFPQRDLHIRSIDSKIIEK</sequence>
<evidence type="ECO:0000313" key="12">
    <source>
        <dbReference type="Proteomes" id="UP001516662"/>
    </source>
</evidence>
<dbReference type="PANTHER" id="PTHR30347:SF1">
    <property type="entry name" value="MECHANOSENSITIVE CHANNEL MSCK"/>
    <property type="match status" value="1"/>
</dbReference>
<dbReference type="Gene3D" id="3.30.70.100">
    <property type="match status" value="1"/>
</dbReference>
<evidence type="ECO:0000256" key="2">
    <source>
        <dbReference type="ARBA" id="ARBA00008017"/>
    </source>
</evidence>
<dbReference type="Pfam" id="PF21082">
    <property type="entry name" value="MS_channel_3rd"/>
    <property type="match status" value="1"/>
</dbReference>
<dbReference type="Proteomes" id="UP001516662">
    <property type="component" value="Unassembled WGS sequence"/>
</dbReference>
<dbReference type="Pfam" id="PF00924">
    <property type="entry name" value="MS_channel_2nd"/>
    <property type="match status" value="1"/>
</dbReference>
<evidence type="ECO:0000256" key="3">
    <source>
        <dbReference type="ARBA" id="ARBA00022475"/>
    </source>
</evidence>
<dbReference type="InterPro" id="IPR006685">
    <property type="entry name" value="MscS_channel_2nd"/>
</dbReference>
<evidence type="ECO:0000256" key="7">
    <source>
        <dbReference type="SAM" id="Phobius"/>
    </source>
</evidence>
<evidence type="ECO:0000259" key="8">
    <source>
        <dbReference type="Pfam" id="PF00924"/>
    </source>
</evidence>
<dbReference type="SUPFAM" id="SSF82689">
    <property type="entry name" value="Mechanosensitive channel protein MscS (YggB), C-terminal domain"/>
    <property type="match status" value="1"/>
</dbReference>
<dbReference type="InterPro" id="IPR011066">
    <property type="entry name" value="MscS_channel_C_sf"/>
</dbReference>
<dbReference type="InterPro" id="IPR023408">
    <property type="entry name" value="MscS_beta-dom_sf"/>
</dbReference>
<keyword evidence="3" id="KW-1003">Cell membrane</keyword>
<dbReference type="Pfam" id="PF21088">
    <property type="entry name" value="MS_channel_1st"/>
    <property type="match status" value="1"/>
</dbReference>
<keyword evidence="6 7" id="KW-0472">Membrane</keyword>
<accession>A0ABR9QGS6</accession>
<comment type="similarity">
    <text evidence="2">Belongs to the MscS (TC 1.A.23) family.</text>
</comment>
<keyword evidence="4 7" id="KW-0812">Transmembrane</keyword>
<evidence type="ECO:0000259" key="9">
    <source>
        <dbReference type="Pfam" id="PF21082"/>
    </source>
</evidence>
<organism evidence="11 12">
    <name type="scientific">Litchfieldia luteola</name>
    <dbReference type="NCBI Taxonomy" id="682179"/>
    <lineage>
        <taxon>Bacteria</taxon>
        <taxon>Bacillati</taxon>
        <taxon>Bacillota</taxon>
        <taxon>Bacilli</taxon>
        <taxon>Bacillales</taxon>
        <taxon>Bacillaceae</taxon>
        <taxon>Litchfieldia</taxon>
    </lineage>
</organism>
<reference evidence="11 12" key="1">
    <citation type="submission" date="2020-10" db="EMBL/GenBank/DDBJ databases">
        <title>Bacillus sp. HD4P25, an endophyte from a halophyte.</title>
        <authorList>
            <person name="Sun J.-Q."/>
        </authorList>
    </citation>
    <scope>NUCLEOTIDE SEQUENCE [LARGE SCALE GENOMIC DNA]</scope>
    <source>
        <strain evidence="11 12">YIM 93174</strain>
    </source>
</reference>